<dbReference type="GeneID" id="95988760"/>
<protein>
    <recommendedName>
        <fullName evidence="7">Calcineurin-like phosphoesterase domain-containing protein</fullName>
    </recommendedName>
</protein>
<keyword evidence="2 6" id="KW-0812">Transmembrane</keyword>
<evidence type="ECO:0000256" key="1">
    <source>
        <dbReference type="ARBA" id="ARBA00004141"/>
    </source>
</evidence>
<evidence type="ECO:0000256" key="3">
    <source>
        <dbReference type="ARBA" id="ARBA00022989"/>
    </source>
</evidence>
<feature type="compositionally biased region" description="Polar residues" evidence="5">
    <location>
        <begin position="437"/>
        <end position="446"/>
    </location>
</feature>
<comment type="subcellular location">
    <subcellularLocation>
        <location evidence="1">Membrane</location>
        <topology evidence="1">Multi-pass membrane protein</topology>
    </subcellularLocation>
</comment>
<evidence type="ECO:0000313" key="8">
    <source>
        <dbReference type="EMBL" id="KAL1406034.1"/>
    </source>
</evidence>
<evidence type="ECO:0000256" key="5">
    <source>
        <dbReference type="SAM" id="MobiDB-lite"/>
    </source>
</evidence>
<dbReference type="EMBL" id="JBBXJM010000006">
    <property type="protein sequence ID" value="KAL1406034.1"/>
    <property type="molecule type" value="Genomic_DNA"/>
</dbReference>
<reference evidence="8 9" key="1">
    <citation type="submission" date="2023-08" db="EMBL/GenBank/DDBJ databases">
        <title>Annotated Genome Sequence of Vanrija albida AlHP1.</title>
        <authorList>
            <person name="Herzog R."/>
        </authorList>
    </citation>
    <scope>NUCLEOTIDE SEQUENCE [LARGE SCALE GENOMIC DNA]</scope>
    <source>
        <strain evidence="8 9">AlHP1</strain>
    </source>
</reference>
<name>A0ABR3PUB8_9TREE</name>
<feature type="transmembrane region" description="Helical" evidence="6">
    <location>
        <begin position="591"/>
        <end position="611"/>
    </location>
</feature>
<dbReference type="InterPro" id="IPR029052">
    <property type="entry name" value="Metallo-depent_PP-like"/>
</dbReference>
<feature type="region of interest" description="Disordered" evidence="5">
    <location>
        <begin position="409"/>
        <end position="446"/>
    </location>
</feature>
<evidence type="ECO:0000256" key="4">
    <source>
        <dbReference type="ARBA" id="ARBA00023136"/>
    </source>
</evidence>
<dbReference type="PANTHER" id="PTHR13315">
    <property type="entry name" value="METALLO PHOSPHOESTERASE RELATED"/>
    <property type="match status" value="1"/>
</dbReference>
<organism evidence="8 9">
    <name type="scientific">Vanrija albida</name>
    <dbReference type="NCBI Taxonomy" id="181172"/>
    <lineage>
        <taxon>Eukaryota</taxon>
        <taxon>Fungi</taxon>
        <taxon>Dikarya</taxon>
        <taxon>Basidiomycota</taxon>
        <taxon>Agaricomycotina</taxon>
        <taxon>Tremellomycetes</taxon>
        <taxon>Trichosporonales</taxon>
        <taxon>Trichosporonaceae</taxon>
        <taxon>Vanrija</taxon>
    </lineage>
</organism>
<evidence type="ECO:0000256" key="6">
    <source>
        <dbReference type="SAM" id="Phobius"/>
    </source>
</evidence>
<evidence type="ECO:0000256" key="2">
    <source>
        <dbReference type="ARBA" id="ARBA00022692"/>
    </source>
</evidence>
<evidence type="ECO:0000259" key="7">
    <source>
        <dbReference type="Pfam" id="PF00149"/>
    </source>
</evidence>
<keyword evidence="9" id="KW-1185">Reference proteome</keyword>
<dbReference type="InterPro" id="IPR033308">
    <property type="entry name" value="PGAP5/Cdc1/Ted1"/>
</dbReference>
<comment type="caution">
    <text evidence="8">The sequence shown here is derived from an EMBL/GenBank/DDBJ whole genome shotgun (WGS) entry which is preliminary data.</text>
</comment>
<dbReference type="InterPro" id="IPR004843">
    <property type="entry name" value="Calcineurin-like_PHP"/>
</dbReference>
<feature type="domain" description="Calcineurin-like phosphoesterase" evidence="7">
    <location>
        <begin position="82"/>
        <end position="324"/>
    </location>
</feature>
<accession>A0ABR3PUB8</accession>
<feature type="region of interest" description="Disordered" evidence="5">
    <location>
        <begin position="458"/>
        <end position="485"/>
    </location>
</feature>
<dbReference type="SUPFAM" id="SSF56300">
    <property type="entry name" value="Metallo-dependent phosphatases"/>
    <property type="match status" value="1"/>
</dbReference>
<feature type="compositionally biased region" description="Basic and acidic residues" evidence="5">
    <location>
        <begin position="424"/>
        <end position="434"/>
    </location>
</feature>
<proteinExistence type="predicted"/>
<dbReference type="PANTHER" id="PTHR13315:SF4">
    <property type="entry name" value="METALLOPHOSPHOESTERASE, ISOFORM E"/>
    <property type="match status" value="1"/>
</dbReference>
<sequence>MSSSVRPGSRSQPSGLGHWLTAGPFKMRRSGLRSRSTQLMAFRFVSVVLVIWYEVGEFFYSLSSCRFPDAVLRKGSAQAPTHVVLIADPHVPHPSLSHPPDSAPWVNAIRQGMEELFMRKSWNVVRRLGRIDAVIIVGDILDCGRDLMTDRHYDDYYQLFRSIFKLHETTDIYFVPGNHDIGLGPHGTFSPYARRRFQEHFGDLNAVVSVANHSLILLDSVGLIEEDRRRYAAEIQYGEWSGIAGGVIEFVQGLGQDPPSNPILITHVPLARPDTVSCGPLREYGTIQKGVGLGYQNLLGGETSDFLLEALRPIVVFSGDDHDYCDVTHQHGIREVTLKSFSSSAGIRNPGLQLLSLIPPKDGVLSHADLPCFLPDQLGVYNYVYLPFIIFTFAYLILTNIRSALVRPAHHAGDRSPKPRHSPRPHEKRRERPVLTKTHSSQHLQGLTATARGRHHQATLLSGGGSTPNSPHLSPRIPYDENDSEIGEGYLSPALSRRSSYGGDLNEAGATTPPALRMSSGLLPNPIVQPTPRRVALPRVLSATDWMASARGKDTSVISLGYAHGNGYLSKVTRSLRWLWRTRNSVLGKSLRELLSALLPAAIVWFVVNAIW</sequence>
<dbReference type="RefSeq" id="XP_069205978.1">
    <property type="nucleotide sequence ID" value="XM_069356137.1"/>
</dbReference>
<feature type="region of interest" description="Disordered" evidence="5">
    <location>
        <begin position="497"/>
        <end position="524"/>
    </location>
</feature>
<evidence type="ECO:0000313" key="9">
    <source>
        <dbReference type="Proteomes" id="UP001565368"/>
    </source>
</evidence>
<keyword evidence="4 6" id="KW-0472">Membrane</keyword>
<dbReference type="Pfam" id="PF00149">
    <property type="entry name" value="Metallophos"/>
    <property type="match status" value="1"/>
</dbReference>
<keyword evidence="3 6" id="KW-1133">Transmembrane helix</keyword>
<gene>
    <name evidence="8" type="ORF">Q8F55_007717</name>
</gene>
<feature type="transmembrane region" description="Helical" evidence="6">
    <location>
        <begin position="380"/>
        <end position="398"/>
    </location>
</feature>
<dbReference type="Proteomes" id="UP001565368">
    <property type="component" value="Unassembled WGS sequence"/>
</dbReference>
<dbReference type="Gene3D" id="3.60.21.10">
    <property type="match status" value="1"/>
</dbReference>